<dbReference type="GO" id="GO:0043571">
    <property type="term" value="P:maintenance of CRISPR repeat elements"/>
    <property type="evidence" value="ECO:0007669"/>
    <property type="project" value="InterPro"/>
</dbReference>
<dbReference type="InterPro" id="IPR013396">
    <property type="entry name" value="CRISPR-assoc_prot_Csy4"/>
</dbReference>
<dbReference type="AlphaFoldDB" id="A0A7X4RVM7"/>
<dbReference type="EMBL" id="WEKT01000035">
    <property type="protein sequence ID" value="MZI94718.1"/>
    <property type="molecule type" value="Genomic_DNA"/>
</dbReference>
<keyword evidence="2" id="KW-1185">Reference proteome</keyword>
<dbReference type="RefSeq" id="WP_161157198.1">
    <property type="nucleotide sequence ID" value="NZ_WEKT01000035.1"/>
</dbReference>
<sequence>MKRYYFSIRFLPERADYELLAGRCISTMHGFLSQERNHSFKNSVGVAFPRWNEKNIGDLIMFVSEHESILTGLFYQPYFSTMMKEGLFDVSPIALVPKGVVDARFVYNKTIQKMFNGSKKRRIKRALERAEAQGTGYVPQPAEEREFDPFHCIPIDSHSTGQQFILHIQRQFTNAVGVENQFNSYGFASNERWTGTVPIF</sequence>
<protein>
    <submittedName>
        <fullName evidence="1">Type I-F CRISPR-associated endoribonuclease Cas6/Csy4</fullName>
    </submittedName>
</protein>
<evidence type="ECO:0000313" key="2">
    <source>
        <dbReference type="Proteomes" id="UP000462621"/>
    </source>
</evidence>
<gene>
    <name evidence="1" type="primary">cas6f</name>
    <name evidence="1" type="ORF">F9817_16175</name>
</gene>
<dbReference type="GO" id="GO:0004519">
    <property type="term" value="F:endonuclease activity"/>
    <property type="evidence" value="ECO:0007669"/>
    <property type="project" value="InterPro"/>
</dbReference>
<dbReference type="Proteomes" id="UP000462621">
    <property type="component" value="Unassembled WGS sequence"/>
</dbReference>
<dbReference type="NCBIfam" id="TIGR02563">
    <property type="entry name" value="cas_Csy4"/>
    <property type="match status" value="1"/>
</dbReference>
<organism evidence="1 2">
    <name type="scientific">Vibrio eleionomae</name>
    <dbReference type="NCBI Taxonomy" id="2653505"/>
    <lineage>
        <taxon>Bacteria</taxon>
        <taxon>Pseudomonadati</taxon>
        <taxon>Pseudomonadota</taxon>
        <taxon>Gammaproteobacteria</taxon>
        <taxon>Vibrionales</taxon>
        <taxon>Vibrionaceae</taxon>
        <taxon>Vibrio</taxon>
    </lineage>
</organism>
<evidence type="ECO:0000313" key="1">
    <source>
        <dbReference type="EMBL" id="MZI94718.1"/>
    </source>
</evidence>
<name>A0A7X4RVM7_9VIBR</name>
<comment type="caution">
    <text evidence="1">The sequence shown here is derived from an EMBL/GenBank/DDBJ whole genome shotgun (WGS) entry which is preliminary data.</text>
</comment>
<accession>A0A7X4RVM7</accession>
<dbReference type="InterPro" id="IPR042564">
    <property type="entry name" value="CRISPR-Cas6/Csy4_sf"/>
</dbReference>
<dbReference type="Gene3D" id="3.30.70.2540">
    <property type="entry name" value="CRISPR-associated endoribonuclease Cas6/Csy4"/>
    <property type="match status" value="1"/>
</dbReference>
<dbReference type="Pfam" id="PF09618">
    <property type="entry name" value="Cas_Csy4"/>
    <property type="match status" value="1"/>
</dbReference>
<reference evidence="1 2" key="1">
    <citation type="submission" date="2019-10" db="EMBL/GenBank/DDBJ databases">
        <title>Vibrio sp. nov. isolated from a shrimp pond.</title>
        <authorList>
            <person name="Gomez-Gil B."/>
            <person name="Enciso-Ibarra J."/>
            <person name="Enciso-Ibarra K."/>
            <person name="Bolan-Mejia C."/>
        </authorList>
    </citation>
    <scope>NUCLEOTIDE SEQUENCE [LARGE SCALE GENOMIC DNA]</scope>
    <source>
        <strain evidence="1 2">CAIM 722</strain>
    </source>
</reference>
<proteinExistence type="predicted"/>